<keyword evidence="2" id="KW-1133">Transmembrane helix</keyword>
<gene>
    <name evidence="4" type="primary">mlaD</name>
    <name evidence="4" type="ORF">HZF05_09110</name>
</gene>
<dbReference type="PANTHER" id="PTHR33371">
    <property type="entry name" value="INTERMEMBRANE PHOSPHOLIPID TRANSPORT SYSTEM BINDING PROTEIN MLAD-RELATED"/>
    <property type="match status" value="1"/>
</dbReference>
<comment type="caution">
    <text evidence="4">The sequence shown here is derived from an EMBL/GenBank/DDBJ whole genome shotgun (WGS) entry which is preliminary data.</text>
</comment>
<dbReference type="Pfam" id="PF02470">
    <property type="entry name" value="MlaD"/>
    <property type="match status" value="1"/>
</dbReference>
<accession>A0A838L9S4</accession>
<dbReference type="NCBIfam" id="TIGR04430">
    <property type="entry name" value="OM_asym_MlaD"/>
    <property type="match status" value="1"/>
</dbReference>
<feature type="region of interest" description="Disordered" evidence="1">
    <location>
        <begin position="150"/>
        <end position="171"/>
    </location>
</feature>
<keyword evidence="2" id="KW-0472">Membrane</keyword>
<feature type="transmembrane region" description="Helical" evidence="2">
    <location>
        <begin position="12"/>
        <end position="30"/>
    </location>
</feature>
<dbReference type="GO" id="GO:0015914">
    <property type="term" value="P:phospholipid transport"/>
    <property type="evidence" value="ECO:0007669"/>
    <property type="project" value="InterPro"/>
</dbReference>
<evidence type="ECO:0000259" key="3">
    <source>
        <dbReference type="Pfam" id="PF02470"/>
    </source>
</evidence>
<protein>
    <submittedName>
        <fullName evidence="4">Outer membrane lipid asymmetry maintenance protein MlaD</fullName>
    </submittedName>
</protein>
<feature type="domain" description="Mce/MlaD" evidence="3">
    <location>
        <begin position="42"/>
        <end position="118"/>
    </location>
</feature>
<dbReference type="PANTHER" id="PTHR33371:SF4">
    <property type="entry name" value="INTERMEMBRANE PHOSPHOLIPID TRANSPORT SYSTEM BINDING PROTEIN MLAD"/>
    <property type="match status" value="1"/>
</dbReference>
<reference evidence="4 5" key="1">
    <citation type="submission" date="2020-07" db="EMBL/GenBank/DDBJ databases">
        <authorList>
            <person name="Sun Q."/>
        </authorList>
    </citation>
    <scope>NUCLEOTIDE SEQUENCE [LARGE SCALE GENOMIC DNA]</scope>
    <source>
        <strain evidence="4 5">CGMCC 1.13654</strain>
    </source>
</reference>
<dbReference type="Proteomes" id="UP000570166">
    <property type="component" value="Unassembled WGS sequence"/>
</dbReference>
<keyword evidence="5" id="KW-1185">Reference proteome</keyword>
<evidence type="ECO:0000256" key="2">
    <source>
        <dbReference type="SAM" id="Phobius"/>
    </source>
</evidence>
<dbReference type="EMBL" id="JACEIB010000006">
    <property type="protein sequence ID" value="MBA2934258.1"/>
    <property type="molecule type" value="Genomic_DNA"/>
</dbReference>
<dbReference type="InterPro" id="IPR052336">
    <property type="entry name" value="MlaD_Phospholipid_Transporter"/>
</dbReference>
<evidence type="ECO:0000313" key="4">
    <source>
        <dbReference type="EMBL" id="MBA2934258.1"/>
    </source>
</evidence>
<feature type="compositionally biased region" description="Low complexity" evidence="1">
    <location>
        <begin position="154"/>
        <end position="171"/>
    </location>
</feature>
<evidence type="ECO:0000313" key="5">
    <source>
        <dbReference type="Proteomes" id="UP000570166"/>
    </source>
</evidence>
<evidence type="ECO:0000256" key="1">
    <source>
        <dbReference type="SAM" id="MobiDB-lite"/>
    </source>
</evidence>
<dbReference type="InterPro" id="IPR003399">
    <property type="entry name" value="Mce/MlaD"/>
</dbReference>
<organism evidence="4 5">
    <name type="scientific">Sphingomonas chungangi</name>
    <dbReference type="NCBI Taxonomy" id="2683589"/>
    <lineage>
        <taxon>Bacteria</taxon>
        <taxon>Pseudomonadati</taxon>
        <taxon>Pseudomonadota</taxon>
        <taxon>Alphaproteobacteria</taxon>
        <taxon>Sphingomonadales</taxon>
        <taxon>Sphingomonadaceae</taxon>
        <taxon>Sphingomonas</taxon>
    </lineage>
</organism>
<sequence length="171" mass="17403">MRNIVKEHGAEALIGLLVVLIAIWFGWYAFQRTGGGRVPNAIRVDALFPNASGISPGTDVRVAGIKVGQVASVKLDPKSFQAEVALAIDPNSKLPDDSSAAITSEGILGGTYMNIIPGGSSTPFKDGDTIVDTQGSVDLMSMVGQFINKSGGSPAKAAPAAADPGAAPATP</sequence>
<dbReference type="RefSeq" id="WP_160365759.1">
    <property type="nucleotide sequence ID" value="NZ_JACEIB010000006.1"/>
</dbReference>
<dbReference type="AlphaFoldDB" id="A0A838L9S4"/>
<dbReference type="InterPro" id="IPR030970">
    <property type="entry name" value="ABC_MlaD"/>
</dbReference>
<proteinExistence type="predicted"/>
<keyword evidence="2" id="KW-0812">Transmembrane</keyword>
<name>A0A838L9S4_9SPHN</name>